<feature type="coiled-coil region" evidence="1">
    <location>
        <begin position="101"/>
        <end position="128"/>
    </location>
</feature>
<evidence type="ECO:0000313" key="3">
    <source>
        <dbReference type="EMBL" id="KAH9517408.1"/>
    </source>
</evidence>
<feature type="region of interest" description="Disordered" evidence="2">
    <location>
        <begin position="1"/>
        <end position="53"/>
    </location>
</feature>
<reference evidence="3" key="1">
    <citation type="submission" date="2013-05" db="EMBL/GenBank/DDBJ databases">
        <authorList>
            <person name="Yim A.K.Y."/>
            <person name="Chan T.F."/>
            <person name="Ji K.M."/>
            <person name="Liu X.Y."/>
            <person name="Zhou J.W."/>
            <person name="Li R.Q."/>
            <person name="Yang K.Y."/>
            <person name="Li J."/>
            <person name="Li M."/>
            <person name="Law P.T.W."/>
            <person name="Wu Y.L."/>
            <person name="Cai Z.L."/>
            <person name="Qin H."/>
            <person name="Bao Y."/>
            <person name="Leung R.K.K."/>
            <person name="Ng P.K.S."/>
            <person name="Zou J."/>
            <person name="Zhong X.J."/>
            <person name="Ran P.X."/>
            <person name="Zhong N.S."/>
            <person name="Liu Z.G."/>
            <person name="Tsui S.K.W."/>
        </authorList>
    </citation>
    <scope>NUCLEOTIDE SEQUENCE</scope>
    <source>
        <strain evidence="3">Derf</strain>
        <tissue evidence="3">Whole organism</tissue>
    </source>
</reference>
<comment type="caution">
    <text evidence="3">The sequence shown here is derived from an EMBL/GenBank/DDBJ whole genome shotgun (WGS) entry which is preliminary data.</text>
</comment>
<dbReference type="EMBL" id="ASGP02000003">
    <property type="protein sequence ID" value="KAH9517408.1"/>
    <property type="molecule type" value="Genomic_DNA"/>
</dbReference>
<organism evidence="3 4">
    <name type="scientific">Dermatophagoides farinae</name>
    <name type="common">American house dust mite</name>
    <dbReference type="NCBI Taxonomy" id="6954"/>
    <lineage>
        <taxon>Eukaryota</taxon>
        <taxon>Metazoa</taxon>
        <taxon>Ecdysozoa</taxon>
        <taxon>Arthropoda</taxon>
        <taxon>Chelicerata</taxon>
        <taxon>Arachnida</taxon>
        <taxon>Acari</taxon>
        <taxon>Acariformes</taxon>
        <taxon>Sarcoptiformes</taxon>
        <taxon>Astigmata</taxon>
        <taxon>Psoroptidia</taxon>
        <taxon>Analgoidea</taxon>
        <taxon>Pyroglyphidae</taxon>
        <taxon>Dermatophagoidinae</taxon>
        <taxon>Dermatophagoides</taxon>
    </lineage>
</organism>
<keyword evidence="1" id="KW-0175">Coiled coil</keyword>
<evidence type="ECO:0000256" key="1">
    <source>
        <dbReference type="SAM" id="Coils"/>
    </source>
</evidence>
<name>A0A922L3X5_DERFA</name>
<protein>
    <submittedName>
        <fullName evidence="3">Uncharacterized protein</fullName>
    </submittedName>
</protein>
<accession>A0A922L3X5</accession>
<sequence>MTITERKRTKPCFVDLPPSPPPPTTTKSLPSPSPSPQNLFHNDNNDNTDNNPVIKPITDCQAGPTILIAPEDYIHIYKGKTTEDLNEIPKDVGRIESEINNNTINDNNNKTNQQLQQQQQQQQAIDNTPTVMIAPKDYIHIYKQPKSNQNQ</sequence>
<dbReference type="Proteomes" id="UP000790347">
    <property type="component" value="Unassembled WGS sequence"/>
</dbReference>
<evidence type="ECO:0000313" key="4">
    <source>
        <dbReference type="Proteomes" id="UP000790347"/>
    </source>
</evidence>
<keyword evidence="4" id="KW-1185">Reference proteome</keyword>
<proteinExistence type="predicted"/>
<dbReference type="AlphaFoldDB" id="A0A922L3X5"/>
<evidence type="ECO:0000256" key="2">
    <source>
        <dbReference type="SAM" id="MobiDB-lite"/>
    </source>
</evidence>
<gene>
    <name evidence="3" type="ORF">DERF_008084</name>
</gene>
<reference evidence="3" key="2">
    <citation type="journal article" date="2022" name="Res Sq">
        <title>Comparative Genomics Reveals Insights into the Divergent Evolution of Astigmatic Mites and Household Pest Adaptations.</title>
        <authorList>
            <person name="Xiong Q."/>
            <person name="Wan A.T.-Y."/>
            <person name="Liu X.-Y."/>
            <person name="Fung C.S.-H."/>
            <person name="Xiao X."/>
            <person name="Malainual N."/>
            <person name="Hou J."/>
            <person name="Wang L."/>
            <person name="Wang M."/>
            <person name="Yang K."/>
            <person name="Cui Y."/>
            <person name="Leung E."/>
            <person name="Nong W."/>
            <person name="Shin S.-K."/>
            <person name="Au S."/>
            <person name="Jeong K.Y."/>
            <person name="Chew F.T."/>
            <person name="Hui J."/>
            <person name="Leung T.F."/>
            <person name="Tungtrongchitr A."/>
            <person name="Zhong N."/>
            <person name="Liu Z."/>
            <person name="Tsui S."/>
        </authorList>
    </citation>
    <scope>NUCLEOTIDE SEQUENCE</scope>
    <source>
        <strain evidence="3">Derf</strain>
        <tissue evidence="3">Whole organism</tissue>
    </source>
</reference>